<dbReference type="SUPFAM" id="SSF51445">
    <property type="entry name" value="(Trans)glycosidases"/>
    <property type="match status" value="1"/>
</dbReference>
<comment type="caution">
    <text evidence="1">The sequence shown here is derived from an EMBL/GenBank/DDBJ whole genome shotgun (WGS) entry which is preliminary data.</text>
</comment>
<dbReference type="Pfam" id="PF14872">
    <property type="entry name" value="GHL5"/>
    <property type="match status" value="1"/>
</dbReference>
<keyword evidence="2" id="KW-1185">Reference proteome</keyword>
<dbReference type="OrthoDB" id="434878at2"/>
<dbReference type="InterPro" id="IPR017853">
    <property type="entry name" value="GH"/>
</dbReference>
<name>A0A2W1JRI3_9CYAN</name>
<evidence type="ECO:0008006" key="3">
    <source>
        <dbReference type="Google" id="ProtNLM"/>
    </source>
</evidence>
<dbReference type="EMBL" id="PQWO01000014">
    <property type="protein sequence ID" value="PZD71721.1"/>
    <property type="molecule type" value="Genomic_DNA"/>
</dbReference>
<protein>
    <recommendedName>
        <fullName evidence="3">Alpha-amylase</fullName>
    </recommendedName>
</protein>
<reference evidence="1 2" key="1">
    <citation type="journal article" date="2018" name="Sci. Rep.">
        <title>A novel species of the marine cyanobacterium Acaryochloris with a unique pigment content and lifestyle.</title>
        <authorList>
            <person name="Partensky F."/>
            <person name="Six C."/>
            <person name="Ratin M."/>
            <person name="Garczarek L."/>
            <person name="Vaulot D."/>
            <person name="Probert I."/>
            <person name="Calteau A."/>
            <person name="Gourvil P."/>
            <person name="Marie D."/>
            <person name="Grebert T."/>
            <person name="Bouchier C."/>
            <person name="Le Panse S."/>
            <person name="Gachenot M."/>
            <person name="Rodriguez F."/>
            <person name="Garrido J.L."/>
        </authorList>
    </citation>
    <scope>NUCLEOTIDE SEQUENCE [LARGE SCALE GENOMIC DNA]</scope>
    <source>
        <strain evidence="1 2">RCC1774</strain>
    </source>
</reference>
<accession>A0A2W1JRI3</accession>
<gene>
    <name evidence="1" type="ORF">C1752_04496</name>
</gene>
<sequence>MAKSSSKLTLVKDETLALLDWALEITNSDALSFTKGQRLATRLGAHYRPDGLTEIGFWTPELAGEIMLSERDIYLEVFTPLEPIDFRAPEQQVSMRCDRLPLVQQGEYVWGVVAGLQPGRRDQAGSLYWLRYRDAQLQIYVVRDLLAYSLPYGVFAPAELYDLNSLHEGRADLDYFKETGVETHAAAGLLASDLEEESVVIPRVEAPRCMLQLHARTASPEGTIEGLNKLYKNIATKIEKGKKLTSAEQNYIGYDAIQLLPIEPPIEYRYEGNNTVHEFFALSEVKKAKVWVTLRKPNTQNWGYDIPIAGSAAVSPSMLGSLRPDELIDFAATLHTFPSGPIQLIYDLVYGHADNQCEELLNRQYLKGPNMYGQDLNHQLPPVRAILLEMQRRKINTGADGIRVDGGQDFKFFNPLSGIVEYDDAYLQAMGDVIQDVGGYQRLMFTIYEDGRPWPQEGWEETSTYRDLIEIKPESFQWGPLIFAHNTPALEGFWDQKWSRVCEVMFQGENWITGCANHDTVRRGNQVDPAGPINWNLGSTLVEVLNNAYDNPAITLWVLGFSPGLPMEFLNAHFRGGWGFFRNTDERYAVKVVSEEAGVLDWQVDDDLYEQPNFFKALKDLGFTELGPLRGFTRALQIAMSQTHYDLDTIAEVCQRCLGGGAGECDLEAIKDLKHPTAPSFLQDLDVPKLQQFAKAFMKDVHEFANVSHWHANLQSEQVAFNLALRQFRIEHPWLIKNLSGTDRFNHISGEDHTLFYGLRTQPTDETDESQSRQFAMITHMGGEPATATLGDWLQLDLEEWQVVFKTPGLEIGDSAKDLQTFELQDSQGLLLTKIIE</sequence>
<dbReference type="InterPro" id="IPR029457">
    <property type="entry name" value="GHL5"/>
</dbReference>
<dbReference type="Proteomes" id="UP000248857">
    <property type="component" value="Unassembled WGS sequence"/>
</dbReference>
<dbReference type="Gene3D" id="3.20.20.80">
    <property type="entry name" value="Glycosidases"/>
    <property type="match status" value="1"/>
</dbReference>
<proteinExistence type="predicted"/>
<evidence type="ECO:0000313" key="1">
    <source>
        <dbReference type="EMBL" id="PZD71721.1"/>
    </source>
</evidence>
<dbReference type="RefSeq" id="WP_110987724.1">
    <property type="nucleotide sequence ID" value="NZ_CAWNWM010000014.1"/>
</dbReference>
<dbReference type="AlphaFoldDB" id="A0A2W1JRI3"/>
<organism evidence="1 2">
    <name type="scientific">Acaryochloris thomasi RCC1774</name>
    <dbReference type="NCBI Taxonomy" id="1764569"/>
    <lineage>
        <taxon>Bacteria</taxon>
        <taxon>Bacillati</taxon>
        <taxon>Cyanobacteriota</taxon>
        <taxon>Cyanophyceae</taxon>
        <taxon>Acaryochloridales</taxon>
        <taxon>Acaryochloridaceae</taxon>
        <taxon>Acaryochloris</taxon>
        <taxon>Acaryochloris thomasi</taxon>
    </lineage>
</organism>
<evidence type="ECO:0000313" key="2">
    <source>
        <dbReference type="Proteomes" id="UP000248857"/>
    </source>
</evidence>